<dbReference type="GO" id="GO:0016020">
    <property type="term" value="C:membrane"/>
    <property type="evidence" value="ECO:0007669"/>
    <property type="project" value="UniProtKB-SubCell"/>
</dbReference>
<feature type="transmembrane region" description="Helical" evidence="5">
    <location>
        <begin position="360"/>
        <end position="382"/>
    </location>
</feature>
<proteinExistence type="predicted"/>
<evidence type="ECO:0000256" key="2">
    <source>
        <dbReference type="ARBA" id="ARBA00022692"/>
    </source>
</evidence>
<dbReference type="PANTHER" id="PTHR11785">
    <property type="entry name" value="AMINO ACID TRANSPORTER"/>
    <property type="match status" value="1"/>
</dbReference>
<evidence type="ECO:0000256" key="3">
    <source>
        <dbReference type="ARBA" id="ARBA00022989"/>
    </source>
</evidence>
<evidence type="ECO:0000256" key="1">
    <source>
        <dbReference type="ARBA" id="ARBA00004141"/>
    </source>
</evidence>
<organism evidence="7 8">
    <name type="scientific">Helobdella robusta</name>
    <name type="common">Californian leech</name>
    <dbReference type="NCBI Taxonomy" id="6412"/>
    <lineage>
        <taxon>Eukaryota</taxon>
        <taxon>Metazoa</taxon>
        <taxon>Spiralia</taxon>
        <taxon>Lophotrochozoa</taxon>
        <taxon>Annelida</taxon>
        <taxon>Clitellata</taxon>
        <taxon>Hirudinea</taxon>
        <taxon>Rhynchobdellida</taxon>
        <taxon>Glossiphoniidae</taxon>
        <taxon>Helobdella</taxon>
    </lineage>
</organism>
<protein>
    <recommendedName>
        <fullName evidence="9">Amino acid permease/ SLC12A domain-containing protein</fullName>
    </recommendedName>
</protein>
<feature type="transmembrane region" description="Helical" evidence="5">
    <location>
        <begin position="302"/>
        <end position="323"/>
    </location>
</feature>
<gene>
    <name evidence="7" type="primary">20203439</name>
    <name evidence="6" type="ORF">HELRODRAFT_170997</name>
</gene>
<dbReference type="RefSeq" id="XP_009015056.1">
    <property type="nucleotide sequence ID" value="XM_009016808.1"/>
</dbReference>
<keyword evidence="3 5" id="KW-1133">Transmembrane helix</keyword>
<evidence type="ECO:0008006" key="9">
    <source>
        <dbReference type="Google" id="ProtNLM"/>
    </source>
</evidence>
<dbReference type="HOGENOM" id="CLU_007946_3_0_1"/>
<feature type="transmembrane region" description="Helical" evidence="5">
    <location>
        <begin position="255"/>
        <end position="281"/>
    </location>
</feature>
<dbReference type="InterPro" id="IPR002293">
    <property type="entry name" value="AA/rel_permease1"/>
</dbReference>
<evidence type="ECO:0000313" key="8">
    <source>
        <dbReference type="Proteomes" id="UP000015101"/>
    </source>
</evidence>
<keyword evidence="4 5" id="KW-0472">Membrane</keyword>
<dbReference type="InterPro" id="IPR050598">
    <property type="entry name" value="AminoAcid_Transporter"/>
</dbReference>
<evidence type="ECO:0000313" key="7">
    <source>
        <dbReference type="EnsemblMetazoa" id="HelroP170997"/>
    </source>
</evidence>
<dbReference type="Pfam" id="PF13520">
    <property type="entry name" value="AA_permease_2"/>
    <property type="match status" value="1"/>
</dbReference>
<feature type="transmembrane region" description="Helical" evidence="5">
    <location>
        <begin position="214"/>
        <end position="235"/>
    </location>
</feature>
<sequence>MTGSGIFISPRGVVFYSGSVGMTLAVWLACGVISLLGSFCYVELGQIIKSSGGDYTYLLKAYCPAVAFQYSWIVCTLMKAGAQATLSLTSAEYLLTPMYTTSCGGPPWLAVRLVATILLLVLACVNMFSVGWTNKLQIVFTFTKLAAVSLVVVGGLVMLAQGHTEHLTTGFEGTNWDAGLLITSFYSGMWAYDGWNAANFLAQEMINVERNLPLAIMIGVPSVVVIYVFMNVSYFSVLSVEEMTWASLVLPQSAVWIMSIFVAFSSFGTCNASMFAGARLIGTAARNRHMPVVLSMVHQERFTPIPAIIITIIAIFIGSISTLINFSSFFLWLFYALNFLAVIILRYTNPYKNIERKIKIPIVIPIISFVCSLFLVFIPLILNPEFGYFFGLAFICLGYVLYVPLVHFNLKLSFMDKLTRFLQKFFMVFQATEKLL</sequence>
<comment type="subcellular location">
    <subcellularLocation>
        <location evidence="1">Membrane</location>
        <topology evidence="1">Multi-pass membrane protein</topology>
    </subcellularLocation>
</comment>
<dbReference type="Gene3D" id="1.20.1740.10">
    <property type="entry name" value="Amino acid/polyamine transporter I"/>
    <property type="match status" value="1"/>
</dbReference>
<dbReference type="KEGG" id="hro:HELRODRAFT_170997"/>
<keyword evidence="2 5" id="KW-0812">Transmembrane</keyword>
<dbReference type="GeneID" id="20203439"/>
<evidence type="ECO:0000256" key="4">
    <source>
        <dbReference type="ARBA" id="ARBA00023136"/>
    </source>
</evidence>
<feature type="transmembrane region" description="Helical" evidence="5">
    <location>
        <begin position="329"/>
        <end position="348"/>
    </location>
</feature>
<dbReference type="GO" id="GO:0015179">
    <property type="term" value="F:L-amino acid transmembrane transporter activity"/>
    <property type="evidence" value="ECO:0000318"/>
    <property type="project" value="GO_Central"/>
</dbReference>
<reference evidence="7" key="3">
    <citation type="submission" date="2015-06" db="UniProtKB">
        <authorList>
            <consortium name="EnsemblMetazoa"/>
        </authorList>
    </citation>
    <scope>IDENTIFICATION</scope>
</reference>
<dbReference type="Proteomes" id="UP000015101">
    <property type="component" value="Unassembled WGS sequence"/>
</dbReference>
<feature type="transmembrane region" description="Helical" evidence="5">
    <location>
        <begin position="138"/>
        <end position="159"/>
    </location>
</feature>
<feature type="transmembrane region" description="Helical" evidence="5">
    <location>
        <begin position="388"/>
        <end position="410"/>
    </location>
</feature>
<dbReference type="EnsemblMetazoa" id="HelroT170997">
    <property type="protein sequence ID" value="HelroP170997"/>
    <property type="gene ID" value="HelroG170997"/>
</dbReference>
<dbReference type="CTD" id="20203439"/>
<dbReference type="FunCoup" id="T1F3P0">
    <property type="interactions" value="138"/>
</dbReference>
<dbReference type="OrthoDB" id="5982228at2759"/>
<dbReference type="PIRSF" id="PIRSF006060">
    <property type="entry name" value="AA_transporter"/>
    <property type="match status" value="1"/>
</dbReference>
<reference evidence="6 8" key="2">
    <citation type="journal article" date="2013" name="Nature">
        <title>Insights into bilaterian evolution from three spiralian genomes.</title>
        <authorList>
            <person name="Simakov O."/>
            <person name="Marletaz F."/>
            <person name="Cho S.J."/>
            <person name="Edsinger-Gonzales E."/>
            <person name="Havlak P."/>
            <person name="Hellsten U."/>
            <person name="Kuo D.H."/>
            <person name="Larsson T."/>
            <person name="Lv J."/>
            <person name="Arendt D."/>
            <person name="Savage R."/>
            <person name="Osoegawa K."/>
            <person name="de Jong P."/>
            <person name="Grimwood J."/>
            <person name="Chapman J.A."/>
            <person name="Shapiro H."/>
            <person name="Aerts A."/>
            <person name="Otillar R.P."/>
            <person name="Terry A.Y."/>
            <person name="Boore J.L."/>
            <person name="Grigoriev I.V."/>
            <person name="Lindberg D.R."/>
            <person name="Seaver E.C."/>
            <person name="Weisblat D.A."/>
            <person name="Putnam N.H."/>
            <person name="Rokhsar D.S."/>
        </authorList>
    </citation>
    <scope>NUCLEOTIDE SEQUENCE</scope>
</reference>
<dbReference type="GO" id="GO:0003333">
    <property type="term" value="P:amino acid transmembrane transport"/>
    <property type="evidence" value="ECO:0000318"/>
    <property type="project" value="GO_Central"/>
</dbReference>
<dbReference type="STRING" id="6412.T1F3P0"/>
<dbReference type="PANTHER" id="PTHR11785:SF528">
    <property type="entry name" value="AMINO ACID TRANSPORTER PROTEIN JHI-21"/>
    <property type="match status" value="1"/>
</dbReference>
<name>T1F3P0_HELRO</name>
<dbReference type="EMBL" id="AMQM01003738">
    <property type="status" value="NOT_ANNOTATED_CDS"/>
    <property type="molecule type" value="Genomic_DNA"/>
</dbReference>
<evidence type="ECO:0000256" key="5">
    <source>
        <dbReference type="SAM" id="Phobius"/>
    </source>
</evidence>
<dbReference type="eggNOG" id="KOG1287">
    <property type="taxonomic scope" value="Eukaryota"/>
</dbReference>
<feature type="transmembrane region" description="Helical" evidence="5">
    <location>
        <begin position="109"/>
        <end position="132"/>
    </location>
</feature>
<reference evidence="8" key="1">
    <citation type="submission" date="2012-12" db="EMBL/GenBank/DDBJ databases">
        <authorList>
            <person name="Hellsten U."/>
            <person name="Grimwood J."/>
            <person name="Chapman J.A."/>
            <person name="Shapiro H."/>
            <person name="Aerts A."/>
            <person name="Otillar R.P."/>
            <person name="Terry A.Y."/>
            <person name="Boore J.L."/>
            <person name="Simakov O."/>
            <person name="Marletaz F."/>
            <person name="Cho S.-J."/>
            <person name="Edsinger-Gonzales E."/>
            <person name="Havlak P."/>
            <person name="Kuo D.-H."/>
            <person name="Larsson T."/>
            <person name="Lv J."/>
            <person name="Arendt D."/>
            <person name="Savage R."/>
            <person name="Osoegawa K."/>
            <person name="de Jong P."/>
            <person name="Lindberg D.R."/>
            <person name="Seaver E.C."/>
            <person name="Weisblat D.A."/>
            <person name="Putnam N.H."/>
            <person name="Grigoriev I.V."/>
            <person name="Rokhsar D.S."/>
        </authorList>
    </citation>
    <scope>NUCLEOTIDE SEQUENCE</scope>
</reference>
<dbReference type="EMBL" id="KB096275">
    <property type="protein sequence ID" value="ESO06960.1"/>
    <property type="molecule type" value="Genomic_DNA"/>
</dbReference>
<accession>T1F3P0</accession>
<evidence type="ECO:0000313" key="6">
    <source>
        <dbReference type="EMBL" id="ESO06960.1"/>
    </source>
</evidence>
<feature type="transmembrane region" description="Helical" evidence="5">
    <location>
        <begin position="20"/>
        <end position="42"/>
    </location>
</feature>
<dbReference type="InParanoid" id="T1F3P0"/>
<keyword evidence="8" id="KW-1185">Reference proteome</keyword>
<dbReference type="OMA" id="ATFFPYC"/>
<dbReference type="AlphaFoldDB" id="T1F3P0"/>